<evidence type="ECO:0000256" key="6">
    <source>
        <dbReference type="ARBA" id="ARBA00030388"/>
    </source>
</evidence>
<protein>
    <recommendedName>
        <fullName evidence="6">Putative mRNA interferase YoeB</fullName>
    </recommendedName>
</protein>
<dbReference type="Proteomes" id="UP000077164">
    <property type="component" value="Unassembled WGS sequence"/>
</dbReference>
<dbReference type="InterPro" id="IPR035093">
    <property type="entry name" value="RelE/ParE_toxin_dom_sf"/>
</dbReference>
<keyword evidence="2" id="KW-1277">Toxin-antitoxin system</keyword>
<dbReference type="AlphaFoldDB" id="A0A167VCG4"/>
<accession>A0A167VCG4</accession>
<dbReference type="GO" id="GO:0006401">
    <property type="term" value="P:RNA catabolic process"/>
    <property type="evidence" value="ECO:0007669"/>
    <property type="project" value="InterPro"/>
</dbReference>
<evidence type="ECO:0000256" key="2">
    <source>
        <dbReference type="ARBA" id="ARBA00022649"/>
    </source>
</evidence>
<evidence type="ECO:0000256" key="1">
    <source>
        <dbReference type="ARBA" id="ARBA00008172"/>
    </source>
</evidence>
<dbReference type="OrthoDB" id="9801102at2"/>
<dbReference type="NCBIfam" id="TIGR02116">
    <property type="entry name" value="toxin_Txe_YoeB"/>
    <property type="match status" value="1"/>
</dbReference>
<evidence type="ECO:0000313" key="7">
    <source>
        <dbReference type="EMBL" id="OAB26277.1"/>
    </source>
</evidence>
<gene>
    <name evidence="7" type="ORF">FBFR_13160</name>
</gene>
<keyword evidence="8" id="KW-1185">Reference proteome</keyword>
<keyword evidence="4" id="KW-0255">Endonuclease</keyword>
<dbReference type="GO" id="GO:0045892">
    <property type="term" value="P:negative regulation of DNA-templated transcription"/>
    <property type="evidence" value="ECO:0007669"/>
    <property type="project" value="TreeGrafter"/>
</dbReference>
<dbReference type="Gene3D" id="3.30.2310.20">
    <property type="entry name" value="RelE-like"/>
    <property type="match status" value="1"/>
</dbReference>
<comment type="caution">
    <text evidence="7">The sequence shown here is derived from an EMBL/GenBank/DDBJ whole genome shotgun (WGS) entry which is preliminary data.</text>
</comment>
<evidence type="ECO:0000313" key="8">
    <source>
        <dbReference type="Proteomes" id="UP000077164"/>
    </source>
</evidence>
<dbReference type="Pfam" id="PF06769">
    <property type="entry name" value="YoeB_toxin"/>
    <property type="match status" value="1"/>
</dbReference>
<evidence type="ECO:0000256" key="3">
    <source>
        <dbReference type="ARBA" id="ARBA00022722"/>
    </source>
</evidence>
<dbReference type="GO" id="GO:0016787">
    <property type="term" value="F:hydrolase activity"/>
    <property type="evidence" value="ECO:0007669"/>
    <property type="project" value="UniProtKB-KW"/>
</dbReference>
<evidence type="ECO:0000256" key="4">
    <source>
        <dbReference type="ARBA" id="ARBA00022759"/>
    </source>
</evidence>
<dbReference type="InterPro" id="IPR009614">
    <property type="entry name" value="YoeB_toxin"/>
</dbReference>
<dbReference type="EMBL" id="LVJE01000033">
    <property type="protein sequence ID" value="OAB26277.1"/>
    <property type="molecule type" value="Genomic_DNA"/>
</dbReference>
<proteinExistence type="inferred from homology"/>
<dbReference type="PANTHER" id="PTHR38039">
    <property type="entry name" value="TOXIN YOEB"/>
    <property type="match status" value="1"/>
</dbReference>
<name>A0A167VCG4_9FLAO</name>
<organism evidence="7 8">
    <name type="scientific">Flavobacterium fryxellicola</name>
    <dbReference type="NCBI Taxonomy" id="249352"/>
    <lineage>
        <taxon>Bacteria</taxon>
        <taxon>Pseudomonadati</taxon>
        <taxon>Bacteroidota</taxon>
        <taxon>Flavobacteriia</taxon>
        <taxon>Flavobacteriales</taxon>
        <taxon>Flavobacteriaceae</taxon>
        <taxon>Flavobacterium</taxon>
    </lineage>
</organism>
<keyword evidence="3" id="KW-0540">Nuclease</keyword>
<keyword evidence="5" id="KW-0378">Hydrolase</keyword>
<sequence length="95" mass="10812">MGEFRVEITDHAKMQIAKHFKFGNQASIKKIAIILQELSETPYTGVGKPEALKENLTGFWSRQINPKDRLIYTVNDDLVVVDVISAMGHYSDKYL</sequence>
<dbReference type="GO" id="GO:0004519">
    <property type="term" value="F:endonuclease activity"/>
    <property type="evidence" value="ECO:0007669"/>
    <property type="project" value="UniProtKB-KW"/>
</dbReference>
<evidence type="ECO:0000256" key="5">
    <source>
        <dbReference type="ARBA" id="ARBA00022801"/>
    </source>
</evidence>
<reference evidence="7 8" key="1">
    <citation type="submission" date="2016-03" db="EMBL/GenBank/DDBJ databases">
        <title>Draft genome sequence of Flavobacterium fryxellicola DSM 16209.</title>
        <authorList>
            <person name="Shin S.-K."/>
            <person name="Yi H."/>
        </authorList>
    </citation>
    <scope>NUCLEOTIDE SEQUENCE [LARGE SCALE GENOMIC DNA]</scope>
    <source>
        <strain evidence="7 8">DSM 16209</strain>
    </source>
</reference>
<comment type="similarity">
    <text evidence="1">Belongs to the YoeB family.</text>
</comment>
<dbReference type="STRING" id="249352.SAMN05444395_11333"/>
<dbReference type="SUPFAM" id="SSF143011">
    <property type="entry name" value="RelE-like"/>
    <property type="match status" value="1"/>
</dbReference>
<dbReference type="PANTHER" id="PTHR38039:SF1">
    <property type="entry name" value="TOXIN YOEB"/>
    <property type="match status" value="1"/>
</dbReference>